<dbReference type="NCBIfam" id="NF008573">
    <property type="entry name" value="PRK11525.1"/>
    <property type="match status" value="1"/>
</dbReference>
<dbReference type="KEGG" id="kst:KSMBR1_2550"/>
<reference evidence="4" key="1">
    <citation type="submission" date="2017-10" db="EMBL/GenBank/DDBJ databases">
        <authorList>
            <person name="Frank J."/>
        </authorList>
    </citation>
    <scope>NUCLEOTIDE SEQUENCE [LARGE SCALE GENOMIC DNA]</scope>
</reference>
<feature type="compositionally biased region" description="Basic and acidic residues" evidence="1">
    <location>
        <begin position="255"/>
        <end position="281"/>
    </location>
</feature>
<dbReference type="InterPro" id="IPR003497">
    <property type="entry name" value="BRO_N_domain"/>
</dbReference>
<gene>
    <name evidence="3" type="ORF">KSMBR1_2550</name>
</gene>
<proteinExistence type="predicted"/>
<accession>A0A2C9CJT5</accession>
<evidence type="ECO:0000259" key="2">
    <source>
        <dbReference type="Pfam" id="PF02498"/>
    </source>
</evidence>
<evidence type="ECO:0000313" key="4">
    <source>
        <dbReference type="Proteomes" id="UP000221734"/>
    </source>
</evidence>
<dbReference type="OrthoDB" id="9803893at2"/>
<dbReference type="EMBL" id="LT934425">
    <property type="protein sequence ID" value="SOH05037.1"/>
    <property type="molecule type" value="Genomic_DNA"/>
</dbReference>
<dbReference type="RefSeq" id="WP_099325685.1">
    <property type="nucleotide sequence ID" value="NZ_LT934425.1"/>
</dbReference>
<organism evidence="3 4">
    <name type="scientific">Kuenenia stuttgartiensis</name>
    <dbReference type="NCBI Taxonomy" id="174633"/>
    <lineage>
        <taxon>Bacteria</taxon>
        <taxon>Pseudomonadati</taxon>
        <taxon>Planctomycetota</taxon>
        <taxon>Candidatus Brocadiia</taxon>
        <taxon>Candidatus Brocadiales</taxon>
        <taxon>Candidatus Brocadiaceae</taxon>
        <taxon>Candidatus Kuenenia</taxon>
    </lineage>
</organism>
<dbReference type="Pfam" id="PF02498">
    <property type="entry name" value="Bro-N"/>
    <property type="match status" value="1"/>
</dbReference>
<protein>
    <submittedName>
        <fullName evidence="3">DNA-damage-inducible protein D</fullName>
    </submittedName>
</protein>
<name>A0A2C9CJT5_KUEST</name>
<evidence type="ECO:0000256" key="1">
    <source>
        <dbReference type="SAM" id="MobiDB-lite"/>
    </source>
</evidence>
<sequence>MENDLIYTMTATFEGHAQTTENGVEYWLARDLQQLLGYNEWRNFLNVITKAKTACDVSGHAVVNHFVDVNKMVDLGSGSKREISDIMLTRYACYLIAQNGDPAKQEIAFAQTYFAMQTRKVELIEQRLLESERVSARKKLSATEKELSDVIYEQTGGNQNFALIRSKGDHALFGKTTQAMKAQWRVPDNRPLADFAPTIILKAKDFATEITIHNARENKMKNESEISGEHVTNNRAVRDTLLNRGIRPESLPPAEDDKKVERRLDTAQKKTIKNPDRLEEL</sequence>
<feature type="domain" description="Bro-N" evidence="2">
    <location>
        <begin position="21"/>
        <end position="113"/>
    </location>
</feature>
<keyword evidence="4" id="KW-1185">Reference proteome</keyword>
<dbReference type="Proteomes" id="UP000221734">
    <property type="component" value="Chromosome Kuenenia_stuttgartiensis_MBR1"/>
</dbReference>
<evidence type="ECO:0000313" key="3">
    <source>
        <dbReference type="EMBL" id="SOH05037.1"/>
    </source>
</evidence>
<feature type="region of interest" description="Disordered" evidence="1">
    <location>
        <begin position="223"/>
        <end position="281"/>
    </location>
</feature>
<dbReference type="AlphaFoldDB" id="A0A2C9CJT5"/>